<reference evidence="4" key="1">
    <citation type="submission" date="2025-08" db="UniProtKB">
        <authorList>
            <consortium name="RefSeq"/>
        </authorList>
    </citation>
    <scope>IDENTIFICATION</scope>
</reference>
<evidence type="ECO:0000313" key="3">
    <source>
        <dbReference type="Proteomes" id="UP001652625"/>
    </source>
</evidence>
<proteinExistence type="predicted"/>
<dbReference type="PANTHER" id="PTHR21845">
    <property type="entry name" value="TRANSMEMBRANE ANCHOR PROTEIN 1"/>
    <property type="match status" value="1"/>
</dbReference>
<organism evidence="3 4">
    <name type="scientific">Hydra vulgaris</name>
    <name type="common">Hydra</name>
    <name type="synonym">Hydra attenuata</name>
    <dbReference type="NCBI Taxonomy" id="6087"/>
    <lineage>
        <taxon>Eukaryota</taxon>
        <taxon>Metazoa</taxon>
        <taxon>Cnidaria</taxon>
        <taxon>Hydrozoa</taxon>
        <taxon>Hydroidolina</taxon>
        <taxon>Anthoathecata</taxon>
        <taxon>Aplanulata</taxon>
        <taxon>Hydridae</taxon>
        <taxon>Hydra</taxon>
    </lineage>
</organism>
<gene>
    <name evidence="4" type="primary">LOC101238443</name>
</gene>
<keyword evidence="1" id="KW-0812">Transmembrane</keyword>
<evidence type="ECO:0000259" key="2">
    <source>
        <dbReference type="Pfam" id="PF25473"/>
    </source>
</evidence>
<keyword evidence="3" id="KW-1185">Reference proteome</keyword>
<feature type="domain" description="Matrix-remodeling-associated protein 7 helical" evidence="2">
    <location>
        <begin position="90"/>
        <end position="150"/>
    </location>
</feature>
<feature type="transmembrane region" description="Helical" evidence="1">
    <location>
        <begin position="6"/>
        <end position="33"/>
    </location>
</feature>
<sequence length="150" mass="17323">MLVENFLSFISLNLLNFGAVVTCIVLLATWMFLKRETKPNKKKYAEEATIKAVVNESDVRSPCQSPTDITKISKFDQLDMKNPSTVKKYVQELRQQAYIKKEMSNEELQMENEAKNRQLAQIHALLNQEKHKFGGEMSFDELNAQMALYN</sequence>
<protein>
    <submittedName>
        <fullName evidence="4">Uncharacterized protein LOC101238443</fullName>
    </submittedName>
</protein>
<dbReference type="GeneID" id="101238443"/>
<dbReference type="Proteomes" id="UP001652625">
    <property type="component" value="Chromosome 08"/>
</dbReference>
<name>A0ABM4CDN6_HYDVU</name>
<keyword evidence="1" id="KW-0472">Membrane</keyword>
<dbReference type="Pfam" id="PF25473">
    <property type="entry name" value="MXRA7_helical"/>
    <property type="match status" value="1"/>
</dbReference>
<evidence type="ECO:0000256" key="1">
    <source>
        <dbReference type="SAM" id="Phobius"/>
    </source>
</evidence>
<dbReference type="RefSeq" id="XP_065659791.1">
    <property type="nucleotide sequence ID" value="XM_065803719.1"/>
</dbReference>
<accession>A0ABM4CDN6</accession>
<dbReference type="InterPro" id="IPR026622">
    <property type="entry name" value="Mxra7"/>
</dbReference>
<keyword evidence="1" id="KW-1133">Transmembrane helix</keyword>
<dbReference type="InterPro" id="IPR057534">
    <property type="entry name" value="MXRA7_helical"/>
</dbReference>
<evidence type="ECO:0000313" key="4">
    <source>
        <dbReference type="RefSeq" id="XP_065659791.1"/>
    </source>
</evidence>
<dbReference type="PANTHER" id="PTHR21845:SF2">
    <property type="entry name" value="MATRIX-REMODELING-ASSOCIATED PROTEIN 7"/>
    <property type="match status" value="1"/>
</dbReference>